<evidence type="ECO:0000313" key="12">
    <source>
        <dbReference type="EMBL" id="CAH3128119.1"/>
    </source>
</evidence>
<keyword evidence="6 7" id="KW-0862">Zinc</keyword>
<reference evidence="12 13" key="1">
    <citation type="submission" date="2022-05" db="EMBL/GenBank/DDBJ databases">
        <authorList>
            <consortium name="Genoscope - CEA"/>
            <person name="William W."/>
        </authorList>
    </citation>
    <scope>NUCLEOTIDE SEQUENCE [LARGE SCALE GENOMIC DNA]</scope>
</reference>
<dbReference type="Pfam" id="PF02176">
    <property type="entry name" value="zf-TRAF"/>
    <property type="match status" value="2"/>
</dbReference>
<dbReference type="PROSITE" id="PS50145">
    <property type="entry name" value="ZF_TRAF"/>
    <property type="match status" value="2"/>
</dbReference>
<evidence type="ECO:0000313" key="13">
    <source>
        <dbReference type="Proteomes" id="UP001159428"/>
    </source>
</evidence>
<dbReference type="InterPro" id="IPR001841">
    <property type="entry name" value="Znf_RING"/>
</dbReference>
<feature type="domain" description="MATH" evidence="10">
    <location>
        <begin position="302"/>
        <end position="443"/>
    </location>
</feature>
<dbReference type="GO" id="GO:0008270">
    <property type="term" value="F:zinc ion binding"/>
    <property type="evidence" value="ECO:0007669"/>
    <property type="project" value="UniProtKB-KW"/>
</dbReference>
<dbReference type="Pfam" id="PF00097">
    <property type="entry name" value="zf-C3HC4"/>
    <property type="match status" value="1"/>
</dbReference>
<dbReference type="GO" id="GO:0043122">
    <property type="term" value="P:regulation of canonical NF-kappaB signal transduction"/>
    <property type="evidence" value="ECO:0007669"/>
    <property type="project" value="TreeGrafter"/>
</dbReference>
<evidence type="ECO:0000259" key="9">
    <source>
        <dbReference type="PROSITE" id="PS50089"/>
    </source>
</evidence>
<accession>A0AAU9WW24</accession>
<dbReference type="PROSITE" id="PS50089">
    <property type="entry name" value="ZF_RING_2"/>
    <property type="match status" value="1"/>
</dbReference>
<dbReference type="Gene3D" id="2.60.210.10">
    <property type="entry name" value="Apoptosis, Tumor Necrosis Factor Receptor Associated Protein 2, Chain A"/>
    <property type="match status" value="1"/>
</dbReference>
<dbReference type="GO" id="GO:0007165">
    <property type="term" value="P:signal transduction"/>
    <property type="evidence" value="ECO:0007669"/>
    <property type="project" value="InterPro"/>
</dbReference>
<keyword evidence="13" id="KW-1185">Reference proteome</keyword>
<keyword evidence="5 7" id="KW-0863">Zinc-finger</keyword>
<comment type="caution">
    <text evidence="12">The sequence shown here is derived from an EMBL/GenBank/DDBJ whole genome shotgun (WGS) entry which is preliminary data.</text>
</comment>
<dbReference type="PANTHER" id="PTHR10131">
    <property type="entry name" value="TNF RECEPTOR ASSOCIATED FACTOR"/>
    <property type="match status" value="1"/>
</dbReference>
<evidence type="ECO:0000259" key="10">
    <source>
        <dbReference type="PROSITE" id="PS50144"/>
    </source>
</evidence>
<dbReference type="SMART" id="SM00184">
    <property type="entry name" value="RING"/>
    <property type="match status" value="1"/>
</dbReference>
<dbReference type="InterPro" id="IPR008974">
    <property type="entry name" value="TRAF-like"/>
</dbReference>
<keyword evidence="2" id="KW-0963">Cytoplasm</keyword>
<name>A0AAU9WW24_9CNID</name>
<feature type="zinc finger region" description="TRAF-type" evidence="7">
    <location>
        <begin position="115"/>
        <end position="158"/>
    </location>
</feature>
<evidence type="ECO:0000256" key="8">
    <source>
        <dbReference type="SAM" id="Coils"/>
    </source>
</evidence>
<dbReference type="SMART" id="SM00504">
    <property type="entry name" value="Ubox"/>
    <property type="match status" value="1"/>
</dbReference>
<keyword evidence="4" id="KW-0677">Repeat</keyword>
<dbReference type="SUPFAM" id="SSF49599">
    <property type="entry name" value="TRAF domain-like"/>
    <property type="match status" value="3"/>
</dbReference>
<feature type="domain" description="TRAF-type" evidence="11">
    <location>
        <begin position="170"/>
        <end position="226"/>
    </location>
</feature>
<evidence type="ECO:0000259" key="11">
    <source>
        <dbReference type="PROSITE" id="PS50145"/>
    </source>
</evidence>
<comment type="subcellular location">
    <subcellularLocation>
        <location evidence="1">Cytoplasm</location>
    </subcellularLocation>
</comment>
<keyword evidence="8" id="KW-0175">Coiled coil</keyword>
<dbReference type="SUPFAM" id="SSF57850">
    <property type="entry name" value="RING/U-box"/>
    <property type="match status" value="1"/>
</dbReference>
<evidence type="ECO:0000256" key="5">
    <source>
        <dbReference type="ARBA" id="ARBA00022771"/>
    </source>
</evidence>
<dbReference type="InterPro" id="IPR012227">
    <property type="entry name" value="TNF_rcpt-assoc_TRAF_met"/>
</dbReference>
<evidence type="ECO:0008006" key="14">
    <source>
        <dbReference type="Google" id="ProtNLM"/>
    </source>
</evidence>
<dbReference type="InterPro" id="IPR003613">
    <property type="entry name" value="Ubox_domain"/>
</dbReference>
<dbReference type="InterPro" id="IPR013083">
    <property type="entry name" value="Znf_RING/FYVE/PHD"/>
</dbReference>
<proteinExistence type="predicted"/>
<dbReference type="SMART" id="SM00061">
    <property type="entry name" value="MATH"/>
    <property type="match status" value="1"/>
</dbReference>
<dbReference type="Pfam" id="PF22486">
    <property type="entry name" value="MATH_2"/>
    <property type="match status" value="1"/>
</dbReference>
<feature type="domain" description="RING-type" evidence="9">
    <location>
        <begin position="28"/>
        <end position="72"/>
    </location>
</feature>
<evidence type="ECO:0000256" key="1">
    <source>
        <dbReference type="ARBA" id="ARBA00004496"/>
    </source>
</evidence>
<evidence type="ECO:0000256" key="3">
    <source>
        <dbReference type="ARBA" id="ARBA00022723"/>
    </source>
</evidence>
<dbReference type="GO" id="GO:0016567">
    <property type="term" value="P:protein ubiquitination"/>
    <property type="evidence" value="ECO:0007669"/>
    <property type="project" value="InterPro"/>
</dbReference>
<evidence type="ECO:0000256" key="4">
    <source>
        <dbReference type="ARBA" id="ARBA00022737"/>
    </source>
</evidence>
<keyword evidence="3 7" id="KW-0479">Metal-binding</keyword>
<gene>
    <name evidence="12" type="ORF">PMEA_00013299</name>
</gene>
<dbReference type="InterPro" id="IPR018957">
    <property type="entry name" value="Znf_C3HC4_RING-type"/>
</dbReference>
<evidence type="ECO:0000256" key="7">
    <source>
        <dbReference type="PROSITE-ProRule" id="PRU00207"/>
    </source>
</evidence>
<dbReference type="AlphaFoldDB" id="A0AAU9WW24"/>
<evidence type="ECO:0000256" key="6">
    <source>
        <dbReference type="ARBA" id="ARBA00022833"/>
    </source>
</evidence>
<dbReference type="Proteomes" id="UP001159428">
    <property type="component" value="Unassembled WGS sequence"/>
</dbReference>
<dbReference type="GO" id="GO:0042981">
    <property type="term" value="P:regulation of apoptotic process"/>
    <property type="evidence" value="ECO:0007669"/>
    <property type="project" value="InterPro"/>
</dbReference>
<protein>
    <recommendedName>
        <fullName evidence="14">TNF receptor-associated factor</fullName>
    </recommendedName>
</protein>
<dbReference type="InterPro" id="IPR001293">
    <property type="entry name" value="Znf_TRAF"/>
</dbReference>
<dbReference type="PANTHER" id="PTHR10131:SF94">
    <property type="entry name" value="TNF RECEPTOR-ASSOCIATED FACTOR 4"/>
    <property type="match status" value="1"/>
</dbReference>
<dbReference type="PROSITE" id="PS50144">
    <property type="entry name" value="MATH"/>
    <property type="match status" value="1"/>
</dbReference>
<organism evidence="12 13">
    <name type="scientific">Pocillopora meandrina</name>
    <dbReference type="NCBI Taxonomy" id="46732"/>
    <lineage>
        <taxon>Eukaryota</taxon>
        <taxon>Metazoa</taxon>
        <taxon>Cnidaria</taxon>
        <taxon>Anthozoa</taxon>
        <taxon>Hexacorallia</taxon>
        <taxon>Scleractinia</taxon>
        <taxon>Astrocoeniina</taxon>
        <taxon>Pocilloporidae</taxon>
        <taxon>Pocillopora</taxon>
    </lineage>
</organism>
<dbReference type="PROSITE" id="PS00518">
    <property type="entry name" value="ZF_RING_1"/>
    <property type="match status" value="1"/>
</dbReference>
<dbReference type="EMBL" id="CALNXJ010000023">
    <property type="protein sequence ID" value="CAH3128119.1"/>
    <property type="molecule type" value="Genomic_DNA"/>
</dbReference>
<dbReference type="FunFam" id="3.30.40.10:FF:000179">
    <property type="entry name" value="TNF receptor-associated factor"/>
    <property type="match status" value="1"/>
</dbReference>
<evidence type="ECO:0000256" key="2">
    <source>
        <dbReference type="ARBA" id="ARBA00022490"/>
    </source>
</evidence>
<dbReference type="GO" id="GO:0005737">
    <property type="term" value="C:cytoplasm"/>
    <property type="evidence" value="ECO:0007669"/>
    <property type="project" value="UniProtKB-SubCell"/>
</dbReference>
<dbReference type="Gene3D" id="3.30.40.10">
    <property type="entry name" value="Zinc/RING finger domain, C3HC4 (zinc finger)"/>
    <property type="match status" value="3"/>
</dbReference>
<feature type="domain" description="TRAF-type" evidence="11">
    <location>
        <begin position="115"/>
        <end position="158"/>
    </location>
</feature>
<dbReference type="InterPro" id="IPR017907">
    <property type="entry name" value="Znf_RING_CS"/>
</dbReference>
<feature type="coiled-coil region" evidence="8">
    <location>
        <begin position="241"/>
        <end position="296"/>
    </location>
</feature>
<feature type="zinc finger region" description="TRAF-type" evidence="7">
    <location>
        <begin position="170"/>
        <end position="226"/>
    </location>
</feature>
<dbReference type="GO" id="GO:0004842">
    <property type="term" value="F:ubiquitin-protein transferase activity"/>
    <property type="evidence" value="ECO:0007669"/>
    <property type="project" value="InterPro"/>
</dbReference>
<dbReference type="PIRSF" id="PIRSF015614">
    <property type="entry name" value="TRAF"/>
    <property type="match status" value="1"/>
</dbReference>
<dbReference type="InterPro" id="IPR002083">
    <property type="entry name" value="MATH/TRAF_dom"/>
</dbReference>
<sequence length="447" mass="51256">MEIFVENTHLPSGYGEDFTSSIDDDLLCLICLLPLREPVLTRCGHRFCRQCLEQHLARQESQHQVYNCPVDREKLERSQDVFPDKATERKILSFTIKCRNEGCEWTGELREKENHLLSCSFCVVPCANKECHATIKRHELEDHVMNTCEWSMVACDYCCVLHPKCLKQEHMDDCTKMPLECANGCGEKIVREKIETHNDSDCPLATISCPYVDMGCTTKMLRKEVQMHLQTAMRIHFENACRVFKEANSTLKEKVNELELKQAEIDLEKLTLRKQVQELKSANAVLEAKVIAQEKNVSELMNGKFVWKIIGFSIILKNAKSGSGKEIYSSPFVTGKQGYKFSICLRPDGDHSLRHTYVSVFLRVMKGNFDAILPWPFRCNVTFTLLNQKDGINVTESFSDHLIQRPNSDGYISTIGSTRFISHKNLMTSSYLVEDTMFLQVEVCPRI</sequence>